<reference evidence="1" key="1">
    <citation type="submission" date="2021-11" db="EMBL/GenBank/DDBJ databases">
        <title>Draft genome sequence of Alcaligenes endophyticus type strain CCUG 75668T.</title>
        <authorList>
            <person name="Salva-Serra F."/>
            <person name="Duran R.E."/>
            <person name="Seeger M."/>
            <person name="Moore E.R.B."/>
            <person name="Jaen-Luchoro D."/>
        </authorList>
    </citation>
    <scope>NUCLEOTIDE SEQUENCE</scope>
    <source>
        <strain evidence="1">CCUG 75668</strain>
    </source>
</reference>
<gene>
    <name evidence="1" type="ORF">LMS43_14305</name>
</gene>
<dbReference type="RefSeq" id="WP_266123320.1">
    <property type="nucleotide sequence ID" value="NZ_JAJHNU010000004.1"/>
</dbReference>
<evidence type="ECO:0000313" key="1">
    <source>
        <dbReference type="EMBL" id="MDN4122464.1"/>
    </source>
</evidence>
<organism evidence="1 2">
    <name type="scientific">Alcaligenes endophyticus</name>
    <dbReference type="NCBI Taxonomy" id="1929088"/>
    <lineage>
        <taxon>Bacteria</taxon>
        <taxon>Pseudomonadati</taxon>
        <taxon>Pseudomonadota</taxon>
        <taxon>Betaproteobacteria</taxon>
        <taxon>Burkholderiales</taxon>
        <taxon>Alcaligenaceae</taxon>
        <taxon>Alcaligenes</taxon>
    </lineage>
</organism>
<accession>A0ABT8EMD5</accession>
<sequence>MDSQMVRNLARIAALNLAPGREELISPTLRAWYEAANELNQKMSAAPHQNLQPITVFQQEHEQEES</sequence>
<comment type="caution">
    <text evidence="1">The sequence shown here is derived from an EMBL/GenBank/DDBJ whole genome shotgun (WGS) entry which is preliminary data.</text>
</comment>
<proteinExistence type="predicted"/>
<evidence type="ECO:0000313" key="2">
    <source>
        <dbReference type="Proteomes" id="UP001168613"/>
    </source>
</evidence>
<dbReference type="Proteomes" id="UP001168613">
    <property type="component" value="Unassembled WGS sequence"/>
</dbReference>
<dbReference type="EMBL" id="JAJHNU010000004">
    <property type="protein sequence ID" value="MDN4122464.1"/>
    <property type="molecule type" value="Genomic_DNA"/>
</dbReference>
<name>A0ABT8EMD5_9BURK</name>
<protein>
    <submittedName>
        <fullName evidence="1">Uncharacterized protein</fullName>
    </submittedName>
</protein>
<keyword evidence="2" id="KW-1185">Reference proteome</keyword>